<evidence type="ECO:0000256" key="2">
    <source>
        <dbReference type="ARBA" id="ARBA00022692"/>
    </source>
</evidence>
<feature type="transmembrane region" description="Helical" evidence="10">
    <location>
        <begin position="160"/>
        <end position="177"/>
    </location>
</feature>
<comment type="similarity">
    <text evidence="9">Belongs to the G-protein coupled receptor 1 family.</text>
</comment>
<comment type="subcellular location">
    <subcellularLocation>
        <location evidence="1">Membrane</location>
        <topology evidence="1">Multi-pass membrane protein</topology>
    </subcellularLocation>
</comment>
<reference evidence="13" key="1">
    <citation type="submission" date="2025-08" db="UniProtKB">
        <authorList>
            <consortium name="RefSeq"/>
        </authorList>
    </citation>
    <scope>IDENTIFICATION</scope>
</reference>
<dbReference type="GeneID" id="114447625"/>
<evidence type="ECO:0000259" key="11">
    <source>
        <dbReference type="PROSITE" id="PS50262"/>
    </source>
</evidence>
<keyword evidence="3 10" id="KW-1133">Transmembrane helix</keyword>
<dbReference type="GO" id="GO:0035025">
    <property type="term" value="P:positive regulation of Rho protein signal transduction"/>
    <property type="evidence" value="ECO:0007669"/>
    <property type="project" value="TreeGrafter"/>
</dbReference>
<dbReference type="Gene3D" id="1.20.1070.10">
    <property type="entry name" value="Rhodopsin 7-helix transmembrane proteins"/>
    <property type="match status" value="1"/>
</dbReference>
<dbReference type="PROSITE" id="PS50262">
    <property type="entry name" value="G_PROTEIN_RECEP_F1_2"/>
    <property type="match status" value="1"/>
</dbReference>
<dbReference type="PROSITE" id="PS00237">
    <property type="entry name" value="G_PROTEIN_RECEP_F1_1"/>
    <property type="match status" value="1"/>
</dbReference>
<protein>
    <submittedName>
        <fullName evidence="13">G-protein coupled receptor 4-like</fullName>
    </submittedName>
</protein>
<dbReference type="RefSeq" id="XP_028279815.1">
    <property type="nucleotide sequence ID" value="XM_028424014.1"/>
</dbReference>
<evidence type="ECO:0000256" key="9">
    <source>
        <dbReference type="RuleBase" id="RU000688"/>
    </source>
</evidence>
<keyword evidence="8 9" id="KW-0807">Transducer</keyword>
<feature type="transmembrane region" description="Helical" evidence="10">
    <location>
        <begin position="197"/>
        <end position="221"/>
    </location>
</feature>
<evidence type="ECO:0000256" key="4">
    <source>
        <dbReference type="ARBA" id="ARBA00023040"/>
    </source>
</evidence>
<dbReference type="GO" id="GO:0007200">
    <property type="term" value="P:phospholipase C-activating G protein-coupled receptor signaling pathway"/>
    <property type="evidence" value="ECO:0007669"/>
    <property type="project" value="TreeGrafter"/>
</dbReference>
<feature type="transmembrane region" description="Helical" evidence="10">
    <location>
        <begin position="20"/>
        <end position="46"/>
    </location>
</feature>
<accession>A0A6P7JSC1</accession>
<evidence type="ECO:0000256" key="5">
    <source>
        <dbReference type="ARBA" id="ARBA00023136"/>
    </source>
</evidence>
<dbReference type="OrthoDB" id="5961704at2759"/>
<dbReference type="GO" id="GO:0004930">
    <property type="term" value="F:G protein-coupled receptor activity"/>
    <property type="evidence" value="ECO:0007669"/>
    <property type="project" value="UniProtKB-KW"/>
</dbReference>
<feature type="transmembrane region" description="Helical" evidence="10">
    <location>
        <begin position="233"/>
        <end position="252"/>
    </location>
</feature>
<evidence type="ECO:0000256" key="8">
    <source>
        <dbReference type="ARBA" id="ARBA00023224"/>
    </source>
</evidence>
<keyword evidence="4 9" id="KW-0297">G-protein coupled receptor</keyword>
<feature type="domain" description="G-protein coupled receptors family 1 profile" evidence="11">
    <location>
        <begin position="37"/>
        <end position="249"/>
    </location>
</feature>
<name>A0A6P7JSC1_9TELE</name>
<keyword evidence="12" id="KW-1185">Reference proteome</keyword>
<feature type="transmembrane region" description="Helical" evidence="10">
    <location>
        <begin position="83"/>
        <end position="109"/>
    </location>
</feature>
<dbReference type="InterPro" id="IPR000276">
    <property type="entry name" value="GPCR_Rhodpsn"/>
</dbReference>
<dbReference type="PANTHER" id="PTHR24232">
    <property type="entry name" value="G-PROTEIN COUPLED RECEPTOR"/>
    <property type="match status" value="1"/>
</dbReference>
<dbReference type="GO" id="GO:0005886">
    <property type="term" value="C:plasma membrane"/>
    <property type="evidence" value="ECO:0007669"/>
    <property type="project" value="TreeGrafter"/>
</dbReference>
<proteinExistence type="inferred from homology"/>
<evidence type="ECO:0000256" key="1">
    <source>
        <dbReference type="ARBA" id="ARBA00004141"/>
    </source>
</evidence>
<dbReference type="PANTHER" id="PTHR24232:SF85">
    <property type="entry name" value="G-PROTEIN COUPLED RECEPTOR 4"/>
    <property type="match status" value="1"/>
</dbReference>
<sequence>MGEDYNSSDFTYHCNYSQAYFAIFVLTCIIICIGLPLTLVSIYSVYFTVRKDNVASIYVINLFISDLIQLCYMIVWVAEPEDWTLYVIFSYLYYLGVMASVGFMVCVALERYLVIAWPLWYHNRKTVKSALVVCIVVWSLPLIYLLPCYFWVSFQIAETIFAVFHLIPFPLFMFFLVGTLRALSSARSVPSDEKRRIVAILVVVLLIYTLLFLPSIVWSLAEEARDNCVFNNLSFVLLQLSPLADLIMYVFIRKSAVDKLLTSLCCSKMNNDEITRTTA</sequence>
<dbReference type="Proteomes" id="UP000515145">
    <property type="component" value="Chromosome 15"/>
</dbReference>
<evidence type="ECO:0000256" key="7">
    <source>
        <dbReference type="ARBA" id="ARBA00023180"/>
    </source>
</evidence>
<dbReference type="AlphaFoldDB" id="A0A6P7JSC1"/>
<dbReference type="InParanoid" id="A0A6P7JSC1"/>
<keyword evidence="7" id="KW-0325">Glycoprotein</keyword>
<evidence type="ECO:0000256" key="10">
    <source>
        <dbReference type="SAM" id="Phobius"/>
    </source>
</evidence>
<organism evidence="12 13">
    <name type="scientific">Parambassis ranga</name>
    <name type="common">Indian glassy fish</name>
    <dbReference type="NCBI Taxonomy" id="210632"/>
    <lineage>
        <taxon>Eukaryota</taxon>
        <taxon>Metazoa</taxon>
        <taxon>Chordata</taxon>
        <taxon>Craniata</taxon>
        <taxon>Vertebrata</taxon>
        <taxon>Euteleostomi</taxon>
        <taxon>Actinopterygii</taxon>
        <taxon>Neopterygii</taxon>
        <taxon>Teleostei</taxon>
        <taxon>Neoteleostei</taxon>
        <taxon>Acanthomorphata</taxon>
        <taxon>Ovalentaria</taxon>
        <taxon>Ambassidae</taxon>
        <taxon>Parambassis</taxon>
    </lineage>
</organism>
<dbReference type="PRINTS" id="PR00237">
    <property type="entry name" value="GPCRRHODOPSN"/>
</dbReference>
<evidence type="ECO:0000313" key="12">
    <source>
        <dbReference type="Proteomes" id="UP000515145"/>
    </source>
</evidence>
<evidence type="ECO:0000256" key="3">
    <source>
        <dbReference type="ARBA" id="ARBA00022989"/>
    </source>
</evidence>
<evidence type="ECO:0000313" key="13">
    <source>
        <dbReference type="RefSeq" id="XP_028279815.1"/>
    </source>
</evidence>
<gene>
    <name evidence="13" type="primary">LOC114447625</name>
</gene>
<keyword evidence="6 9" id="KW-0675">Receptor</keyword>
<feature type="transmembrane region" description="Helical" evidence="10">
    <location>
        <begin position="130"/>
        <end position="154"/>
    </location>
</feature>
<keyword evidence="2 9" id="KW-0812">Transmembrane</keyword>
<keyword evidence="5 10" id="KW-0472">Membrane</keyword>
<feature type="transmembrane region" description="Helical" evidence="10">
    <location>
        <begin position="58"/>
        <end position="77"/>
    </location>
</feature>
<dbReference type="InterPro" id="IPR017452">
    <property type="entry name" value="GPCR_Rhodpsn_7TM"/>
</dbReference>
<dbReference type="SUPFAM" id="SSF81321">
    <property type="entry name" value="Family A G protein-coupled receptor-like"/>
    <property type="match status" value="1"/>
</dbReference>
<dbReference type="Pfam" id="PF00001">
    <property type="entry name" value="7tm_1"/>
    <property type="match status" value="1"/>
</dbReference>
<evidence type="ECO:0000256" key="6">
    <source>
        <dbReference type="ARBA" id="ARBA00023170"/>
    </source>
</evidence>